<evidence type="ECO:0000313" key="2">
    <source>
        <dbReference type="EMBL" id="KAK3669780.1"/>
    </source>
</evidence>
<feature type="compositionally biased region" description="Polar residues" evidence="1">
    <location>
        <begin position="65"/>
        <end position="78"/>
    </location>
</feature>
<evidence type="ECO:0000313" key="3">
    <source>
        <dbReference type="Proteomes" id="UP001274830"/>
    </source>
</evidence>
<feature type="compositionally biased region" description="Polar residues" evidence="1">
    <location>
        <begin position="17"/>
        <end position="52"/>
    </location>
</feature>
<feature type="region of interest" description="Disordered" evidence="1">
    <location>
        <begin position="1"/>
        <end position="88"/>
    </location>
</feature>
<feature type="compositionally biased region" description="Basic and acidic residues" evidence="1">
    <location>
        <begin position="1"/>
        <end position="14"/>
    </location>
</feature>
<proteinExistence type="predicted"/>
<evidence type="ECO:0000256" key="1">
    <source>
        <dbReference type="SAM" id="MobiDB-lite"/>
    </source>
</evidence>
<dbReference type="AlphaFoldDB" id="A0AAE0TLW9"/>
<organism evidence="2 3">
    <name type="scientific">Recurvomyces mirabilis</name>
    <dbReference type="NCBI Taxonomy" id="574656"/>
    <lineage>
        <taxon>Eukaryota</taxon>
        <taxon>Fungi</taxon>
        <taxon>Dikarya</taxon>
        <taxon>Ascomycota</taxon>
        <taxon>Pezizomycotina</taxon>
        <taxon>Dothideomycetes</taxon>
        <taxon>Dothideomycetidae</taxon>
        <taxon>Mycosphaerellales</taxon>
        <taxon>Teratosphaeriaceae</taxon>
        <taxon>Recurvomyces</taxon>
    </lineage>
</organism>
<reference evidence="2" key="1">
    <citation type="submission" date="2023-07" db="EMBL/GenBank/DDBJ databases">
        <title>Black Yeasts Isolated from many extreme environments.</title>
        <authorList>
            <person name="Coleine C."/>
            <person name="Stajich J.E."/>
            <person name="Selbmann L."/>
        </authorList>
    </citation>
    <scope>NUCLEOTIDE SEQUENCE</scope>
    <source>
        <strain evidence="2">CCFEE 5485</strain>
    </source>
</reference>
<sequence length="88" mass="9008">MQKIKKTIEQKLGDHPNVNSNPETQPNSGVGHGSNQGNASDSWVTNKIQSGQGHDRGEGPRAGGTTASDVTSAGQTSGVIGEAPRGTK</sequence>
<name>A0AAE0TLW9_9PEZI</name>
<accession>A0AAE0TLW9</accession>
<gene>
    <name evidence="2" type="ORF">LTR78_010353</name>
</gene>
<protein>
    <submittedName>
        <fullName evidence="2">Uncharacterized protein</fullName>
    </submittedName>
</protein>
<comment type="caution">
    <text evidence="2">The sequence shown here is derived from an EMBL/GenBank/DDBJ whole genome shotgun (WGS) entry which is preliminary data.</text>
</comment>
<dbReference type="EMBL" id="JAUTXT010000072">
    <property type="protein sequence ID" value="KAK3669780.1"/>
    <property type="molecule type" value="Genomic_DNA"/>
</dbReference>
<keyword evidence="3" id="KW-1185">Reference proteome</keyword>
<dbReference type="Proteomes" id="UP001274830">
    <property type="component" value="Unassembled WGS sequence"/>
</dbReference>